<sequence length="139" mass="15007">MAKKSGVTIGRLLLQLALGAMLAVAGIWSFQGHGDDAVGAIRAVFDGNVENVLVVVFGVIELLAGIFLILELFMGDQFGKLDNILMLIVMIVWIVAIVLMDFLAKGGLLNGFNAKNFLEWLYTFAAHLIILGAMITLND</sequence>
<feature type="transmembrane region" description="Helical" evidence="1">
    <location>
        <begin position="51"/>
        <end position="73"/>
    </location>
</feature>
<proteinExistence type="predicted"/>
<keyword evidence="1" id="KW-1133">Transmembrane helix</keyword>
<evidence type="ECO:0000256" key="1">
    <source>
        <dbReference type="SAM" id="Phobius"/>
    </source>
</evidence>
<name>A0A1T4JJD6_TREPO</name>
<dbReference type="GeneID" id="78315745"/>
<evidence type="ECO:0008006" key="4">
    <source>
        <dbReference type="Google" id="ProtNLM"/>
    </source>
</evidence>
<dbReference type="Proteomes" id="UP000190423">
    <property type="component" value="Unassembled WGS sequence"/>
</dbReference>
<keyword evidence="1" id="KW-0812">Transmembrane</keyword>
<evidence type="ECO:0000313" key="2">
    <source>
        <dbReference type="EMBL" id="SJZ30280.1"/>
    </source>
</evidence>
<protein>
    <recommendedName>
        <fullName evidence="4">DoxX protein</fullName>
    </recommendedName>
</protein>
<keyword evidence="3" id="KW-1185">Reference proteome</keyword>
<feature type="transmembrane region" description="Helical" evidence="1">
    <location>
        <begin position="12"/>
        <end position="31"/>
    </location>
</feature>
<evidence type="ECO:0000313" key="3">
    <source>
        <dbReference type="Proteomes" id="UP000190423"/>
    </source>
</evidence>
<dbReference type="EMBL" id="FUWG01000003">
    <property type="protein sequence ID" value="SJZ30280.1"/>
    <property type="molecule type" value="Genomic_DNA"/>
</dbReference>
<gene>
    <name evidence="2" type="ORF">SAMN02745149_00425</name>
</gene>
<dbReference type="OrthoDB" id="362442at2"/>
<dbReference type="RefSeq" id="WP_078932352.1">
    <property type="nucleotide sequence ID" value="NZ_FUWG01000003.1"/>
</dbReference>
<feature type="transmembrane region" description="Helical" evidence="1">
    <location>
        <begin position="120"/>
        <end position="137"/>
    </location>
</feature>
<accession>A0A1T4JJD6</accession>
<dbReference type="STRING" id="261392.SAMN02745149_00425"/>
<feature type="transmembrane region" description="Helical" evidence="1">
    <location>
        <begin position="85"/>
        <end position="108"/>
    </location>
</feature>
<dbReference type="AlphaFoldDB" id="A0A1T4JJD6"/>
<organism evidence="2 3">
    <name type="scientific">Treponema porcinum</name>
    <dbReference type="NCBI Taxonomy" id="261392"/>
    <lineage>
        <taxon>Bacteria</taxon>
        <taxon>Pseudomonadati</taxon>
        <taxon>Spirochaetota</taxon>
        <taxon>Spirochaetia</taxon>
        <taxon>Spirochaetales</taxon>
        <taxon>Treponemataceae</taxon>
        <taxon>Treponema</taxon>
    </lineage>
</organism>
<reference evidence="2 3" key="1">
    <citation type="submission" date="2017-02" db="EMBL/GenBank/DDBJ databases">
        <authorList>
            <person name="Peterson S.W."/>
        </authorList>
    </citation>
    <scope>NUCLEOTIDE SEQUENCE [LARGE SCALE GENOMIC DNA]</scope>
    <source>
        <strain evidence="2 3">ATCC BAA-908</strain>
    </source>
</reference>
<keyword evidence="1" id="KW-0472">Membrane</keyword>